<evidence type="ECO:0000256" key="4">
    <source>
        <dbReference type="SAM" id="MobiDB-lite"/>
    </source>
</evidence>
<keyword evidence="2" id="KW-0238">DNA-binding</keyword>
<evidence type="ECO:0000256" key="2">
    <source>
        <dbReference type="ARBA" id="ARBA00023125"/>
    </source>
</evidence>
<feature type="compositionally biased region" description="Low complexity" evidence="4">
    <location>
        <begin position="47"/>
        <end position="60"/>
    </location>
</feature>
<organism evidence="6 7">
    <name type="scientific">Methylobacterium planeticum</name>
    <dbReference type="NCBI Taxonomy" id="2615211"/>
    <lineage>
        <taxon>Bacteria</taxon>
        <taxon>Pseudomonadati</taxon>
        <taxon>Pseudomonadota</taxon>
        <taxon>Alphaproteobacteria</taxon>
        <taxon>Hyphomicrobiales</taxon>
        <taxon>Methylobacteriaceae</taxon>
        <taxon>Methylobacterium</taxon>
    </lineage>
</organism>
<evidence type="ECO:0000256" key="1">
    <source>
        <dbReference type="ARBA" id="ARBA00023015"/>
    </source>
</evidence>
<dbReference type="InterPro" id="IPR036390">
    <property type="entry name" value="WH_DNA-bd_sf"/>
</dbReference>
<dbReference type="SUPFAM" id="SSF46785">
    <property type="entry name" value="Winged helix' DNA-binding domain"/>
    <property type="match status" value="1"/>
</dbReference>
<dbReference type="Pfam" id="PF01638">
    <property type="entry name" value="HxlR"/>
    <property type="match status" value="1"/>
</dbReference>
<keyword evidence="1" id="KW-0805">Transcription regulation</keyword>
<evidence type="ECO:0000256" key="3">
    <source>
        <dbReference type="ARBA" id="ARBA00023163"/>
    </source>
</evidence>
<dbReference type="AlphaFoldDB" id="A0A6N6MQF4"/>
<dbReference type="GO" id="GO:0003677">
    <property type="term" value="F:DNA binding"/>
    <property type="evidence" value="ECO:0007669"/>
    <property type="project" value="UniProtKB-KW"/>
</dbReference>
<dbReference type="Gene3D" id="1.10.10.10">
    <property type="entry name" value="Winged helix-like DNA-binding domain superfamily/Winged helix DNA-binding domain"/>
    <property type="match status" value="1"/>
</dbReference>
<evidence type="ECO:0000313" key="6">
    <source>
        <dbReference type="EMBL" id="KAB1072865.1"/>
    </source>
</evidence>
<reference evidence="6 7" key="1">
    <citation type="submission" date="2019-09" db="EMBL/GenBank/DDBJ databases">
        <title>YIM 132548 draft genome.</title>
        <authorList>
            <person name="Jiang L."/>
        </authorList>
    </citation>
    <scope>NUCLEOTIDE SEQUENCE [LARGE SCALE GENOMIC DNA]</scope>
    <source>
        <strain evidence="6 7">YIM 132548</strain>
    </source>
</reference>
<dbReference type="InterPro" id="IPR036388">
    <property type="entry name" value="WH-like_DNA-bd_sf"/>
</dbReference>
<dbReference type="PANTHER" id="PTHR33204">
    <property type="entry name" value="TRANSCRIPTIONAL REGULATOR, MARR FAMILY"/>
    <property type="match status" value="1"/>
</dbReference>
<keyword evidence="7" id="KW-1185">Reference proteome</keyword>
<dbReference type="Proteomes" id="UP000441523">
    <property type="component" value="Unassembled WGS sequence"/>
</dbReference>
<dbReference type="PANTHER" id="PTHR33204:SF39">
    <property type="entry name" value="TRANSCRIPTIONAL REGULATORY PROTEIN"/>
    <property type="match status" value="1"/>
</dbReference>
<dbReference type="EMBL" id="VZZJ01000011">
    <property type="protein sequence ID" value="KAB1072865.1"/>
    <property type="molecule type" value="Genomic_DNA"/>
</dbReference>
<feature type="region of interest" description="Disordered" evidence="4">
    <location>
        <begin position="1"/>
        <end position="60"/>
    </location>
</feature>
<name>A0A6N6MQF4_9HYPH</name>
<feature type="compositionally biased region" description="Basic and acidic residues" evidence="4">
    <location>
        <begin position="14"/>
        <end position="46"/>
    </location>
</feature>
<evidence type="ECO:0000313" key="7">
    <source>
        <dbReference type="Proteomes" id="UP000441523"/>
    </source>
</evidence>
<protein>
    <submittedName>
        <fullName evidence="6">Helix-turn-helix transcriptional regulator</fullName>
    </submittedName>
</protein>
<proteinExistence type="predicted"/>
<keyword evidence="3" id="KW-0804">Transcription</keyword>
<dbReference type="PROSITE" id="PS51118">
    <property type="entry name" value="HTH_HXLR"/>
    <property type="match status" value="1"/>
</dbReference>
<accession>A0A6N6MQF4</accession>
<gene>
    <name evidence="6" type="ORF">F6X51_14200</name>
</gene>
<feature type="domain" description="HTH hxlR-type" evidence="5">
    <location>
        <begin position="63"/>
        <end position="162"/>
    </location>
</feature>
<comment type="caution">
    <text evidence="6">The sequence shown here is derived from an EMBL/GenBank/DDBJ whole genome shotgun (WGS) entry which is preliminary data.</text>
</comment>
<dbReference type="InterPro" id="IPR002577">
    <property type="entry name" value="HTH_HxlR"/>
</dbReference>
<evidence type="ECO:0000259" key="5">
    <source>
        <dbReference type="PROSITE" id="PS51118"/>
    </source>
</evidence>
<sequence length="184" mass="19929">MSGSAQGGTILEPGHSEGTGRRDDHASPEAEAGPRETSHAPRETSHAPRASHAPQASHAQQDCRLVGTVLARVGDKWSVLVVMLLRDGPRRFNELKRSIGGISQRMLTFTLRGLERDGLVTRTMYPTIPPRVDYALTDLGRSLQIPVLALGTWAFAHLDEIEAARRRFDADGRAAAAAPDPARP</sequence>